<feature type="transmembrane region" description="Helical" evidence="2">
    <location>
        <begin position="144"/>
        <end position="167"/>
    </location>
</feature>
<dbReference type="AlphaFoldDB" id="A0A2P6VCI0"/>
<accession>A0A2P6VCI0</accession>
<feature type="transmembrane region" description="Helical" evidence="2">
    <location>
        <begin position="263"/>
        <end position="285"/>
    </location>
</feature>
<proteinExistence type="predicted"/>
<reference evidence="3 4" key="1">
    <citation type="journal article" date="2018" name="Plant J.">
        <title>Genome sequences of Chlorella sorokiniana UTEX 1602 and Micractinium conductrix SAG 241.80: implications to maltose excretion by a green alga.</title>
        <authorList>
            <person name="Arriola M.B."/>
            <person name="Velmurugan N."/>
            <person name="Zhang Y."/>
            <person name="Plunkett M.H."/>
            <person name="Hondzo H."/>
            <person name="Barney B.M."/>
        </authorList>
    </citation>
    <scope>NUCLEOTIDE SEQUENCE [LARGE SCALE GENOMIC DNA]</scope>
    <source>
        <strain evidence="3 4">SAG 241.80</strain>
    </source>
</reference>
<feature type="transmembrane region" description="Helical" evidence="2">
    <location>
        <begin position="119"/>
        <end position="138"/>
    </location>
</feature>
<feature type="region of interest" description="Disordered" evidence="1">
    <location>
        <begin position="1"/>
        <end position="69"/>
    </location>
</feature>
<name>A0A2P6VCI0_9CHLO</name>
<sequence>MPDQGPGSLGRGAAAAAANSDAAAAVSRPTAAPDTQGEAADAAPAATAPSEAPAAADGDGAPAAPADAADAAPADAAAAAVAAIAAPPRRGCEWPTFSDDSIEEQFQVERQAGLARQDAFCGVLLFLCGAAWALRISVHRPCDTGVLLRVAAVTACGVLPAVMYRTLGLRRYARCRRGVALLLRLSCLASPTSLGVCLLKSPRVAATAVAMRSMPTVCSSDCFAAPAFRESLARLAVWLSYGPTLFPLPHAELAPDQNACVLLAHWLQICWLCVLPCLLVWHWHVKARCDFALALPRGTLPRGERLWWASAAGANAWQLPLLLVPAFSQVLWCYLVLGCWA</sequence>
<evidence type="ECO:0000256" key="2">
    <source>
        <dbReference type="SAM" id="Phobius"/>
    </source>
</evidence>
<evidence type="ECO:0000313" key="3">
    <source>
        <dbReference type="EMBL" id="PSC71784.1"/>
    </source>
</evidence>
<protein>
    <submittedName>
        <fullName evidence="3">Uncharacterized protein</fullName>
    </submittedName>
</protein>
<gene>
    <name evidence="3" type="ORF">C2E20_4945</name>
</gene>
<evidence type="ECO:0000313" key="4">
    <source>
        <dbReference type="Proteomes" id="UP000239649"/>
    </source>
</evidence>
<dbReference type="Proteomes" id="UP000239649">
    <property type="component" value="Unassembled WGS sequence"/>
</dbReference>
<comment type="caution">
    <text evidence="3">The sequence shown here is derived from an EMBL/GenBank/DDBJ whole genome shotgun (WGS) entry which is preliminary data.</text>
</comment>
<keyword evidence="2" id="KW-0812">Transmembrane</keyword>
<keyword evidence="2" id="KW-1133">Transmembrane helix</keyword>
<organism evidence="3 4">
    <name type="scientific">Micractinium conductrix</name>
    <dbReference type="NCBI Taxonomy" id="554055"/>
    <lineage>
        <taxon>Eukaryota</taxon>
        <taxon>Viridiplantae</taxon>
        <taxon>Chlorophyta</taxon>
        <taxon>core chlorophytes</taxon>
        <taxon>Trebouxiophyceae</taxon>
        <taxon>Chlorellales</taxon>
        <taxon>Chlorellaceae</taxon>
        <taxon>Chlorella clade</taxon>
        <taxon>Micractinium</taxon>
    </lineage>
</organism>
<evidence type="ECO:0000256" key="1">
    <source>
        <dbReference type="SAM" id="MobiDB-lite"/>
    </source>
</evidence>
<keyword evidence="2" id="KW-0472">Membrane</keyword>
<feature type="transmembrane region" description="Helical" evidence="2">
    <location>
        <begin position="306"/>
        <end position="327"/>
    </location>
</feature>
<keyword evidence="4" id="KW-1185">Reference proteome</keyword>
<dbReference type="EMBL" id="LHPF02000013">
    <property type="protein sequence ID" value="PSC71784.1"/>
    <property type="molecule type" value="Genomic_DNA"/>
</dbReference>
<feature type="compositionally biased region" description="Low complexity" evidence="1">
    <location>
        <begin position="39"/>
        <end position="69"/>
    </location>
</feature>
<feature type="compositionally biased region" description="Low complexity" evidence="1">
    <location>
        <begin position="13"/>
        <end position="32"/>
    </location>
</feature>